<organism evidence="2 3">
    <name type="scientific">Sphingomonas oryzagri</name>
    <dbReference type="NCBI Taxonomy" id="3042314"/>
    <lineage>
        <taxon>Bacteria</taxon>
        <taxon>Pseudomonadati</taxon>
        <taxon>Pseudomonadota</taxon>
        <taxon>Alphaproteobacteria</taxon>
        <taxon>Sphingomonadales</taxon>
        <taxon>Sphingomonadaceae</taxon>
        <taxon>Sphingomonas</taxon>
    </lineage>
</organism>
<evidence type="ECO:0000313" key="2">
    <source>
        <dbReference type="EMBL" id="MDH7640344.1"/>
    </source>
</evidence>
<accession>A0ABT6N5F4</accession>
<comment type="caution">
    <text evidence="2">The sequence shown here is derived from an EMBL/GenBank/DDBJ whole genome shotgun (WGS) entry which is preliminary data.</text>
</comment>
<dbReference type="Proteomes" id="UP001160625">
    <property type="component" value="Unassembled WGS sequence"/>
</dbReference>
<dbReference type="InterPro" id="IPR018551">
    <property type="entry name" value="DUF2007"/>
</dbReference>
<dbReference type="InterPro" id="IPR011322">
    <property type="entry name" value="N-reg_PII-like_a/b"/>
</dbReference>
<evidence type="ECO:0000259" key="1">
    <source>
        <dbReference type="Pfam" id="PF09413"/>
    </source>
</evidence>
<protein>
    <submittedName>
        <fullName evidence="2">DUF2007 domain-containing protein</fullName>
    </submittedName>
</protein>
<keyword evidence="3" id="KW-1185">Reference proteome</keyword>
<sequence>MALVEVETFPNAMIAEMARARLAAEGIEAVLFDGGVASIGLGGLTPARLMVPEADEALAMRLLGEPD</sequence>
<name>A0ABT6N5F4_9SPHN</name>
<evidence type="ECO:0000313" key="3">
    <source>
        <dbReference type="Proteomes" id="UP001160625"/>
    </source>
</evidence>
<dbReference type="RefSeq" id="WP_281045695.1">
    <property type="nucleotide sequence ID" value="NZ_JARYGZ010000002.1"/>
</dbReference>
<reference evidence="2" key="1">
    <citation type="submission" date="2023-04" db="EMBL/GenBank/DDBJ databases">
        <title>Sphingomonas sp. MAHUQ-71 isolated from rice field.</title>
        <authorList>
            <person name="Huq M.A."/>
        </authorList>
    </citation>
    <scope>NUCLEOTIDE SEQUENCE</scope>
    <source>
        <strain evidence="2">MAHUQ-71</strain>
    </source>
</reference>
<dbReference type="Gene3D" id="3.30.70.790">
    <property type="entry name" value="UreE, C-terminal domain"/>
    <property type="match status" value="1"/>
</dbReference>
<proteinExistence type="predicted"/>
<dbReference type="EMBL" id="JARYGZ010000002">
    <property type="protein sequence ID" value="MDH7640344.1"/>
    <property type="molecule type" value="Genomic_DNA"/>
</dbReference>
<dbReference type="Pfam" id="PF09413">
    <property type="entry name" value="DUF2007"/>
    <property type="match status" value="1"/>
</dbReference>
<feature type="domain" description="DUF2007" evidence="1">
    <location>
        <begin position="4"/>
        <end position="64"/>
    </location>
</feature>
<dbReference type="SUPFAM" id="SSF54913">
    <property type="entry name" value="GlnB-like"/>
    <property type="match status" value="1"/>
</dbReference>
<gene>
    <name evidence="2" type="ORF">QGN17_16530</name>
</gene>